<evidence type="ECO:0000313" key="2">
    <source>
        <dbReference type="EMBL" id="GMF33729.1"/>
    </source>
</evidence>
<organism evidence="2 3">
    <name type="scientific">Phytophthora lilii</name>
    <dbReference type="NCBI Taxonomy" id="2077276"/>
    <lineage>
        <taxon>Eukaryota</taxon>
        <taxon>Sar</taxon>
        <taxon>Stramenopiles</taxon>
        <taxon>Oomycota</taxon>
        <taxon>Peronosporomycetes</taxon>
        <taxon>Peronosporales</taxon>
        <taxon>Peronosporaceae</taxon>
        <taxon>Phytophthora</taxon>
    </lineage>
</organism>
<protein>
    <submittedName>
        <fullName evidence="2">Unnamed protein product</fullName>
    </submittedName>
</protein>
<evidence type="ECO:0000256" key="1">
    <source>
        <dbReference type="SAM" id="MobiDB-lite"/>
    </source>
</evidence>
<evidence type="ECO:0000313" key="3">
    <source>
        <dbReference type="Proteomes" id="UP001165083"/>
    </source>
</evidence>
<gene>
    <name evidence="2" type="ORF">Plil01_001438200</name>
</gene>
<accession>A0A9W6X8J7</accession>
<feature type="region of interest" description="Disordered" evidence="1">
    <location>
        <begin position="59"/>
        <end position="91"/>
    </location>
</feature>
<keyword evidence="3" id="KW-1185">Reference proteome</keyword>
<comment type="caution">
    <text evidence="2">The sequence shown here is derived from an EMBL/GenBank/DDBJ whole genome shotgun (WGS) entry which is preliminary data.</text>
</comment>
<name>A0A9W6X8J7_9STRA</name>
<sequence length="151" mass="17000">MENAIIVLSLAAVPKQCFDSNYYSKLQISTQPESNEAMKLSIAKQNLYQNSSRARIYRPQLRSSLTRKSSTNAAEEGSGTPKAAREKARKAAAGAYNRSNILEADEEFSQPDVELPAIKAQRAGFQDPWREGWRYGLYRVPPTFILKEVRT</sequence>
<reference evidence="2" key="1">
    <citation type="submission" date="2023-04" db="EMBL/GenBank/DDBJ databases">
        <title>Phytophthora lilii NBRC 32176.</title>
        <authorList>
            <person name="Ichikawa N."/>
            <person name="Sato H."/>
            <person name="Tonouchi N."/>
        </authorList>
    </citation>
    <scope>NUCLEOTIDE SEQUENCE</scope>
    <source>
        <strain evidence="2">NBRC 32176</strain>
    </source>
</reference>
<feature type="compositionally biased region" description="Polar residues" evidence="1">
    <location>
        <begin position="61"/>
        <end position="73"/>
    </location>
</feature>
<dbReference type="EMBL" id="BSXW01001108">
    <property type="protein sequence ID" value="GMF33729.1"/>
    <property type="molecule type" value="Genomic_DNA"/>
</dbReference>
<dbReference type="Proteomes" id="UP001165083">
    <property type="component" value="Unassembled WGS sequence"/>
</dbReference>
<dbReference type="AlphaFoldDB" id="A0A9W6X8J7"/>
<proteinExistence type="predicted"/>